<sequence>MPGSGPKYYPCVLCNKRTKPHERRSINKSVAKYLKKNFLITYKQEDKICNTCRHKYYVQETRQSSVVQHILSDDEEYAPPAKRRSTVLSSPPSVSLSIPSTSKSHSYCFICKKPGPKLIVVPSQARFSAFLKKEVIIPAGCRCCPGHLTEDNFTEDAISKINCTNDNVILNRSSIMDLLKKLRYTALQNEQSRIDFDTDKVLSDSDFINLTGINKDNFNDLHSYIKNTVRNTPTRSTRTSLGIFLFKLKSGISNKVLSTIFNISRSSLRRAISCVRQALVKNFVPENLGFKHISHDDVVNLHTRPLAQTLFGDGTNTQAILVLDGTYMYIQKSGNFHFQRRSYSLHKGRPLVKPMVVVTTTGYFVTVLGPYLADCKNNDAAILKHMFNTNVEDIKEWVQDDDIFVVDRGFRDSLELLDDLGIKAQMPSFLTKGQKQMTTDEANASRLVTKVRWVVESANARIKRWKYLSHVLPNKQVPYIGDYVCIVCGISNKYLPPLSPGCDNEEALAAKMLYLSKRVNTLKQRVEEENLERRKTIWKEPDNHTLDDFPLLDEEDLRNITCGVYQLKLSTSYIQEHLEGNCQILIHKEDEHLIRVKLQSRHVSSKTYILWIEYTSAEITAWYCKCRAGARVVGVCAHIASILWYLGYARHNQDISYGVQNWGAYLEDAASIPQAVDESDSEESVVEE</sequence>
<dbReference type="AlphaFoldDB" id="A0A8S3Q946"/>
<dbReference type="GO" id="GO:0046872">
    <property type="term" value="F:metal ion binding"/>
    <property type="evidence" value="ECO:0007669"/>
    <property type="project" value="UniProtKB-KW"/>
</dbReference>
<dbReference type="EMBL" id="CAJPWZ010000410">
    <property type="protein sequence ID" value="CAG2192553.1"/>
    <property type="molecule type" value="Genomic_DNA"/>
</dbReference>
<proteinExistence type="predicted"/>
<reference evidence="4" key="1">
    <citation type="submission" date="2021-03" db="EMBL/GenBank/DDBJ databases">
        <authorList>
            <person name="Bekaert M."/>
        </authorList>
    </citation>
    <scope>NUCLEOTIDE SEQUENCE</scope>
</reference>
<keyword evidence="2" id="KW-0479">Metal-binding</keyword>
<dbReference type="OrthoDB" id="6111035at2759"/>
<dbReference type="PANTHER" id="PTHR23080">
    <property type="entry name" value="THAP DOMAIN PROTEIN"/>
    <property type="match status" value="1"/>
</dbReference>
<feature type="domain" description="DDE Tnp4" evidence="3">
    <location>
        <begin position="323"/>
        <end position="492"/>
    </location>
</feature>
<accession>A0A8S3Q946</accession>
<evidence type="ECO:0000313" key="4">
    <source>
        <dbReference type="EMBL" id="CAG2192553.1"/>
    </source>
</evidence>
<evidence type="ECO:0000256" key="2">
    <source>
        <dbReference type="ARBA" id="ARBA00022723"/>
    </source>
</evidence>
<dbReference type="Pfam" id="PF13359">
    <property type="entry name" value="DDE_Tnp_4"/>
    <property type="match status" value="1"/>
</dbReference>
<evidence type="ECO:0000313" key="5">
    <source>
        <dbReference type="Proteomes" id="UP000683360"/>
    </source>
</evidence>
<comment type="cofactor">
    <cofactor evidence="1">
        <name>a divalent metal cation</name>
        <dbReference type="ChEBI" id="CHEBI:60240"/>
    </cofactor>
</comment>
<dbReference type="Proteomes" id="UP000683360">
    <property type="component" value="Unassembled WGS sequence"/>
</dbReference>
<evidence type="ECO:0000259" key="3">
    <source>
        <dbReference type="Pfam" id="PF13359"/>
    </source>
</evidence>
<keyword evidence="5" id="KW-1185">Reference proteome</keyword>
<protein>
    <recommendedName>
        <fullName evidence="3">DDE Tnp4 domain-containing protein</fullName>
    </recommendedName>
</protein>
<name>A0A8S3Q946_MYTED</name>
<organism evidence="4 5">
    <name type="scientific">Mytilus edulis</name>
    <name type="common">Blue mussel</name>
    <dbReference type="NCBI Taxonomy" id="6550"/>
    <lineage>
        <taxon>Eukaryota</taxon>
        <taxon>Metazoa</taxon>
        <taxon>Spiralia</taxon>
        <taxon>Lophotrochozoa</taxon>
        <taxon>Mollusca</taxon>
        <taxon>Bivalvia</taxon>
        <taxon>Autobranchia</taxon>
        <taxon>Pteriomorphia</taxon>
        <taxon>Mytilida</taxon>
        <taxon>Mytiloidea</taxon>
        <taxon>Mytilidae</taxon>
        <taxon>Mytilinae</taxon>
        <taxon>Mytilus</taxon>
    </lineage>
</organism>
<comment type="caution">
    <text evidence="4">The sequence shown here is derived from an EMBL/GenBank/DDBJ whole genome shotgun (WGS) entry which is preliminary data.</text>
</comment>
<evidence type="ECO:0000256" key="1">
    <source>
        <dbReference type="ARBA" id="ARBA00001968"/>
    </source>
</evidence>
<dbReference type="InterPro" id="IPR027806">
    <property type="entry name" value="HARBI1_dom"/>
</dbReference>
<gene>
    <name evidence="4" type="ORF">MEDL_7712</name>
</gene>